<name>A0A419DDX4_9BACT</name>
<comment type="caution">
    <text evidence="10">The sequence shown here is derived from an EMBL/GenBank/DDBJ whole genome shotgun (WGS) entry which is preliminary data.</text>
</comment>
<evidence type="ECO:0000313" key="11">
    <source>
        <dbReference type="Proteomes" id="UP000285655"/>
    </source>
</evidence>
<evidence type="ECO:0000256" key="1">
    <source>
        <dbReference type="ARBA" id="ARBA00004651"/>
    </source>
</evidence>
<dbReference type="InterPro" id="IPR050297">
    <property type="entry name" value="LipidA_mod_glycosyltrf_83"/>
</dbReference>
<feature type="transmembrane region" description="Helical" evidence="8">
    <location>
        <begin position="121"/>
        <end position="141"/>
    </location>
</feature>
<feature type="transmembrane region" description="Helical" evidence="8">
    <location>
        <begin position="362"/>
        <end position="382"/>
    </location>
</feature>
<evidence type="ECO:0000313" key="10">
    <source>
        <dbReference type="EMBL" id="RJO61250.1"/>
    </source>
</evidence>
<feature type="transmembrane region" description="Helical" evidence="8">
    <location>
        <begin position="212"/>
        <end position="234"/>
    </location>
</feature>
<dbReference type="GO" id="GO:0009103">
    <property type="term" value="P:lipopolysaccharide biosynthetic process"/>
    <property type="evidence" value="ECO:0007669"/>
    <property type="project" value="UniProtKB-ARBA"/>
</dbReference>
<dbReference type="InterPro" id="IPR038731">
    <property type="entry name" value="RgtA/B/C-like"/>
</dbReference>
<evidence type="ECO:0000259" key="9">
    <source>
        <dbReference type="Pfam" id="PF13231"/>
    </source>
</evidence>
<evidence type="ECO:0000256" key="8">
    <source>
        <dbReference type="SAM" id="Phobius"/>
    </source>
</evidence>
<dbReference type="Proteomes" id="UP000285655">
    <property type="component" value="Unassembled WGS sequence"/>
</dbReference>
<feature type="transmembrane region" description="Helical" evidence="8">
    <location>
        <begin position="272"/>
        <end position="290"/>
    </location>
</feature>
<keyword evidence="4" id="KW-0808">Transferase</keyword>
<evidence type="ECO:0000256" key="4">
    <source>
        <dbReference type="ARBA" id="ARBA00022679"/>
    </source>
</evidence>
<feature type="domain" description="Glycosyltransferase RgtA/B/C/D-like" evidence="9">
    <location>
        <begin position="89"/>
        <end position="225"/>
    </location>
</feature>
<keyword evidence="3" id="KW-0328">Glycosyltransferase</keyword>
<evidence type="ECO:0000256" key="5">
    <source>
        <dbReference type="ARBA" id="ARBA00022692"/>
    </source>
</evidence>
<reference evidence="10 11" key="1">
    <citation type="journal article" date="2017" name="ISME J.">
        <title>Energy and carbon metabolisms in a deep terrestrial subsurface fluid microbial community.</title>
        <authorList>
            <person name="Momper L."/>
            <person name="Jungbluth S.P."/>
            <person name="Lee M.D."/>
            <person name="Amend J.P."/>
        </authorList>
    </citation>
    <scope>NUCLEOTIDE SEQUENCE [LARGE SCALE GENOMIC DNA]</scope>
    <source>
        <strain evidence="10">SURF_29</strain>
    </source>
</reference>
<evidence type="ECO:0000256" key="6">
    <source>
        <dbReference type="ARBA" id="ARBA00022989"/>
    </source>
</evidence>
<keyword evidence="7 8" id="KW-0472">Membrane</keyword>
<evidence type="ECO:0000256" key="7">
    <source>
        <dbReference type="ARBA" id="ARBA00023136"/>
    </source>
</evidence>
<proteinExistence type="predicted"/>
<feature type="transmembrane region" description="Helical" evidence="8">
    <location>
        <begin position="148"/>
        <end position="166"/>
    </location>
</feature>
<accession>A0A419DDX4</accession>
<dbReference type="AlphaFoldDB" id="A0A419DDX4"/>
<dbReference type="EMBL" id="QZJW01000024">
    <property type="protein sequence ID" value="RJO61250.1"/>
    <property type="molecule type" value="Genomic_DNA"/>
</dbReference>
<feature type="transmembrane region" description="Helical" evidence="8">
    <location>
        <begin position="402"/>
        <end position="420"/>
    </location>
</feature>
<evidence type="ECO:0000256" key="2">
    <source>
        <dbReference type="ARBA" id="ARBA00022475"/>
    </source>
</evidence>
<keyword evidence="6 8" id="KW-1133">Transmembrane helix</keyword>
<keyword evidence="2" id="KW-1003">Cell membrane</keyword>
<feature type="transmembrane region" description="Helical" evidence="8">
    <location>
        <begin position="302"/>
        <end position="327"/>
    </location>
</feature>
<feature type="transmembrane region" description="Helical" evidence="8">
    <location>
        <begin position="98"/>
        <end position="115"/>
    </location>
</feature>
<feature type="transmembrane region" description="Helical" evidence="8">
    <location>
        <begin position="20"/>
        <end position="38"/>
    </location>
</feature>
<dbReference type="Pfam" id="PF13231">
    <property type="entry name" value="PMT_2"/>
    <property type="match status" value="1"/>
</dbReference>
<feature type="transmembrane region" description="Helical" evidence="8">
    <location>
        <begin position="172"/>
        <end position="200"/>
    </location>
</feature>
<comment type="subcellular location">
    <subcellularLocation>
        <location evidence="1">Cell membrane</location>
        <topology evidence="1">Multi-pass membrane protein</topology>
    </subcellularLocation>
</comment>
<evidence type="ECO:0000256" key="3">
    <source>
        <dbReference type="ARBA" id="ARBA00022676"/>
    </source>
</evidence>
<gene>
    <name evidence="10" type="ORF">C4544_03345</name>
</gene>
<dbReference type="PANTHER" id="PTHR33908:SF11">
    <property type="entry name" value="MEMBRANE PROTEIN"/>
    <property type="match status" value="1"/>
</dbReference>
<dbReference type="GO" id="GO:0005886">
    <property type="term" value="C:plasma membrane"/>
    <property type="evidence" value="ECO:0007669"/>
    <property type="project" value="UniProtKB-SubCell"/>
</dbReference>
<keyword evidence="5 8" id="KW-0812">Transmembrane</keyword>
<protein>
    <recommendedName>
        <fullName evidence="9">Glycosyltransferase RgtA/B/C/D-like domain-containing protein</fullName>
    </recommendedName>
</protein>
<organism evidence="10 11">
    <name type="scientific">candidate division WS5 bacterium</name>
    <dbReference type="NCBI Taxonomy" id="2093353"/>
    <lineage>
        <taxon>Bacteria</taxon>
        <taxon>candidate division WS5</taxon>
    </lineage>
</organism>
<sequence length="569" mass="64486">MVNYSQEIDNNPVNKVNHGITTDLLLITFLWCLAAIIINPQGNFPLIDDWQFGKAVKYLLEEGEFRPMGVTTMTLISQVLWGSIFCVPFGFSFTALRVSTLLLSLLGVFGFYLLIRRLGCPRWIVIIAALMLAFNPIYFALSYSFMTDVPFTVLSLFAVLFLVKVLQSDSDIYLLMGAVMAIVATLCRQVGLFIPLAFTIALPIKHGFSFRILLRAGLPLIAAISSMIILRKWLEANDALPYLYNYLQADLLMRLQNPQDTLLLSVLKTHEALLDLGLFLFPLVILIPPVSHSDKWRRGISLGIFLLPAIGYMVRISNIGSGLGLGLMPINGPVFFKGGIGPITLYDTFLLNLPHAPTLPRWFWALVTIISLVGAGLVFTFVVRSAMKVIDSVWKRSNNSRAIPAFFICVAVLYFMPLAVLSFSDRYLIPLIPLLAGLIIWERNEAGARVPKYLPAIGVFVLGLFLVYSIVGTRDYMQLNRVRWDALRYLTEQENVKPSQIDGGFEFNAWYLYRTEDRGKPRKRAWVDDDEYIVALGDIPGYEIFKRYPFYHWMSMQEINVFILKRNQK</sequence>
<feature type="transmembrane region" description="Helical" evidence="8">
    <location>
        <begin position="453"/>
        <end position="471"/>
    </location>
</feature>
<dbReference type="PANTHER" id="PTHR33908">
    <property type="entry name" value="MANNOSYLTRANSFERASE YKCB-RELATED"/>
    <property type="match status" value="1"/>
</dbReference>
<dbReference type="GO" id="GO:0016763">
    <property type="term" value="F:pentosyltransferase activity"/>
    <property type="evidence" value="ECO:0007669"/>
    <property type="project" value="TreeGrafter"/>
</dbReference>